<dbReference type="SMART" id="SM01091">
    <property type="entry name" value="CorC_HlyC"/>
    <property type="match status" value="1"/>
</dbReference>
<evidence type="ECO:0000256" key="7">
    <source>
        <dbReference type="ARBA" id="ARBA00023122"/>
    </source>
</evidence>
<evidence type="ECO:0000256" key="8">
    <source>
        <dbReference type="ARBA" id="ARBA00023136"/>
    </source>
</evidence>
<keyword evidence="3" id="KW-1003">Cell membrane</keyword>
<comment type="subcellular location">
    <subcellularLocation>
        <location evidence="1">Cell membrane</location>
        <topology evidence="1">Multi-pass membrane protein</topology>
    </subcellularLocation>
</comment>
<dbReference type="InterPro" id="IPR002550">
    <property type="entry name" value="CNNM"/>
</dbReference>
<dbReference type="PROSITE" id="PS51846">
    <property type="entry name" value="CNNM"/>
    <property type="match status" value="1"/>
</dbReference>
<feature type="transmembrane region" description="Helical" evidence="11">
    <location>
        <begin position="59"/>
        <end position="81"/>
    </location>
</feature>
<feature type="domain" description="CBS" evidence="12">
    <location>
        <begin position="224"/>
        <end position="283"/>
    </location>
</feature>
<evidence type="ECO:0000256" key="2">
    <source>
        <dbReference type="ARBA" id="ARBA00006337"/>
    </source>
</evidence>
<keyword evidence="15" id="KW-1185">Reference proteome</keyword>
<accession>A0ABY3VR36</accession>
<evidence type="ECO:0000259" key="13">
    <source>
        <dbReference type="PROSITE" id="PS51846"/>
    </source>
</evidence>
<evidence type="ECO:0000256" key="11">
    <source>
        <dbReference type="SAM" id="Phobius"/>
    </source>
</evidence>
<evidence type="ECO:0000256" key="6">
    <source>
        <dbReference type="ARBA" id="ARBA00022989"/>
    </source>
</evidence>
<evidence type="ECO:0000256" key="9">
    <source>
        <dbReference type="PROSITE-ProRule" id="PRU00703"/>
    </source>
</evidence>
<feature type="domain" description="CNNM transmembrane" evidence="13">
    <location>
        <begin position="2"/>
        <end position="205"/>
    </location>
</feature>
<dbReference type="Pfam" id="PF00571">
    <property type="entry name" value="CBS"/>
    <property type="match status" value="2"/>
</dbReference>
<evidence type="ECO:0000256" key="5">
    <source>
        <dbReference type="ARBA" id="ARBA00022737"/>
    </source>
</evidence>
<dbReference type="RefSeq" id="WP_240263650.1">
    <property type="nucleotide sequence ID" value="NZ_CP092488.2"/>
</dbReference>
<dbReference type="InterPro" id="IPR044751">
    <property type="entry name" value="Ion_transp-like_CBS"/>
</dbReference>
<protein>
    <submittedName>
        <fullName evidence="14">Hemolysin family protein</fullName>
    </submittedName>
</protein>
<dbReference type="SMART" id="SM00116">
    <property type="entry name" value="CBS"/>
    <property type="match status" value="2"/>
</dbReference>
<dbReference type="EMBL" id="CP092488">
    <property type="protein sequence ID" value="UMB71923.1"/>
    <property type="molecule type" value="Genomic_DNA"/>
</dbReference>
<keyword evidence="7 9" id="KW-0129">CBS domain</keyword>
<evidence type="ECO:0000256" key="3">
    <source>
        <dbReference type="ARBA" id="ARBA00022475"/>
    </source>
</evidence>
<dbReference type="PANTHER" id="PTHR43099">
    <property type="entry name" value="UPF0053 PROTEIN YRKA"/>
    <property type="match status" value="1"/>
</dbReference>
<dbReference type="CDD" id="cd04590">
    <property type="entry name" value="CBS_pair_CorC_HlyC_assoc"/>
    <property type="match status" value="1"/>
</dbReference>
<feature type="transmembrane region" description="Helical" evidence="11">
    <location>
        <begin position="142"/>
        <end position="160"/>
    </location>
</feature>
<proteinExistence type="inferred from homology"/>
<reference evidence="14" key="1">
    <citation type="submission" date="2022-08" db="EMBL/GenBank/DDBJ databases">
        <title>Whole genome sequencing of non-tuberculosis mycobacteria type-strains.</title>
        <authorList>
            <person name="Igarashi Y."/>
            <person name="Osugi A."/>
            <person name="Mitarai S."/>
        </authorList>
    </citation>
    <scope>NUCLEOTIDE SEQUENCE</scope>
    <source>
        <strain evidence="14">DSM 45127</strain>
    </source>
</reference>
<keyword evidence="4 10" id="KW-0812">Transmembrane</keyword>
<gene>
    <name evidence="14" type="ORF">MKK62_12275</name>
</gene>
<dbReference type="SUPFAM" id="SSF56176">
    <property type="entry name" value="FAD-binding/transporter-associated domain-like"/>
    <property type="match status" value="1"/>
</dbReference>
<organism evidence="14 15">
    <name type="scientific">Mycobacterium paraterrae</name>
    <dbReference type="NCBI Taxonomy" id="577492"/>
    <lineage>
        <taxon>Bacteria</taxon>
        <taxon>Bacillati</taxon>
        <taxon>Actinomycetota</taxon>
        <taxon>Actinomycetes</taxon>
        <taxon>Mycobacteriales</taxon>
        <taxon>Mycobacteriaceae</taxon>
        <taxon>Mycobacterium</taxon>
    </lineage>
</organism>
<dbReference type="Pfam" id="PF03471">
    <property type="entry name" value="CorC_HlyC"/>
    <property type="match status" value="1"/>
</dbReference>
<evidence type="ECO:0000256" key="4">
    <source>
        <dbReference type="ARBA" id="ARBA00022692"/>
    </source>
</evidence>
<dbReference type="InterPro" id="IPR005170">
    <property type="entry name" value="Transptr-assoc_dom"/>
</dbReference>
<dbReference type="InterPro" id="IPR036318">
    <property type="entry name" value="FAD-bd_PCMH-like_sf"/>
</dbReference>
<keyword evidence="6 10" id="KW-1133">Transmembrane helix</keyword>
<evidence type="ECO:0000313" key="14">
    <source>
        <dbReference type="EMBL" id="UMB71923.1"/>
    </source>
</evidence>
<dbReference type="PANTHER" id="PTHR43099:SF6">
    <property type="entry name" value="UPF0053 PROTEIN RV1842C"/>
    <property type="match status" value="1"/>
</dbReference>
<dbReference type="Gene3D" id="3.10.580.10">
    <property type="entry name" value="CBS-domain"/>
    <property type="match status" value="1"/>
</dbReference>
<dbReference type="SUPFAM" id="SSF54631">
    <property type="entry name" value="CBS-domain pair"/>
    <property type="match status" value="1"/>
</dbReference>
<feature type="transmembrane region" description="Helical" evidence="11">
    <location>
        <begin position="102"/>
        <end position="122"/>
    </location>
</feature>
<dbReference type="InterPro" id="IPR000644">
    <property type="entry name" value="CBS_dom"/>
</dbReference>
<comment type="similarity">
    <text evidence="2">Belongs to the UPF0053 family.</text>
</comment>
<keyword evidence="8 10" id="KW-0472">Membrane</keyword>
<evidence type="ECO:0000256" key="10">
    <source>
        <dbReference type="PROSITE-ProRule" id="PRU01193"/>
    </source>
</evidence>
<dbReference type="Proteomes" id="UP001055336">
    <property type="component" value="Chromosome"/>
</dbReference>
<dbReference type="Pfam" id="PF01595">
    <property type="entry name" value="CNNM"/>
    <property type="match status" value="1"/>
</dbReference>
<evidence type="ECO:0000259" key="12">
    <source>
        <dbReference type="PROSITE" id="PS51371"/>
    </source>
</evidence>
<evidence type="ECO:0000256" key="1">
    <source>
        <dbReference type="ARBA" id="ARBA00004651"/>
    </source>
</evidence>
<dbReference type="Gene3D" id="3.30.465.10">
    <property type="match status" value="1"/>
</dbReference>
<dbReference type="PROSITE" id="PS51371">
    <property type="entry name" value="CBS"/>
    <property type="match status" value="2"/>
</dbReference>
<feature type="domain" description="CBS" evidence="12">
    <location>
        <begin position="289"/>
        <end position="346"/>
    </location>
</feature>
<dbReference type="InterPro" id="IPR016169">
    <property type="entry name" value="FAD-bd_PCMH_sub2"/>
</dbReference>
<evidence type="ECO:0000313" key="15">
    <source>
        <dbReference type="Proteomes" id="UP001055336"/>
    </source>
</evidence>
<name>A0ABY3VR36_9MYCO</name>
<dbReference type="InterPro" id="IPR051676">
    <property type="entry name" value="UPF0053_domain"/>
</dbReference>
<sequence>MNLLVTLVSLLAIVALTAGTALFVAAEFSLTTLERSTVEANARLGGRRDRYVQRAHHSLSFQLSGAQLGISITTLITGYLTEPLVKELPHPALDALGVPSRIADAVITFVTLVIVTSLSMIFGELIPKNIAVARPPATARAVAGMQLLFSWLMTWPIRLVNGVANWILRKLGVEPAEELRSARSAQELVSLVRTSARSGSLDPATAALLDRSLQFGELTAEELMTPRSKIVALQVDNTVADLIEAAVESGFSRFPVVDGDLDETVGIVHVKQVFAVPPAQRDITVVTAVARPVAKVPSTLDGDALMGQIRANDLQTAMVVDEYGGTAGMVTVEDLIEEIVGDVRDEHDDAVQDVVAVEGGWRVSGLLRIDEVAAATGYHAPEGEYETIGGLVLEQLGRIPVIGDEVQLSGYEHDGVPHTSAWRARVLRMDGRRIDLLELTQLPDRADSGALRGR</sequence>
<dbReference type="InterPro" id="IPR046342">
    <property type="entry name" value="CBS_dom_sf"/>
</dbReference>
<keyword evidence="5" id="KW-0677">Repeat</keyword>